<organism evidence="1 2">
    <name type="scientific">Geodermatophilus aquaeductus</name>
    <dbReference type="NCBI Taxonomy" id="1564161"/>
    <lineage>
        <taxon>Bacteria</taxon>
        <taxon>Bacillati</taxon>
        <taxon>Actinomycetota</taxon>
        <taxon>Actinomycetes</taxon>
        <taxon>Geodermatophilales</taxon>
        <taxon>Geodermatophilaceae</taxon>
        <taxon>Geodermatophilus</taxon>
    </lineage>
</organism>
<dbReference type="EMBL" id="FXTJ01000004">
    <property type="protein sequence ID" value="SMO79276.1"/>
    <property type="molecule type" value="Genomic_DNA"/>
</dbReference>
<gene>
    <name evidence="1" type="ORF">SAMN06273567_104272</name>
</gene>
<dbReference type="AlphaFoldDB" id="A0A521E5P6"/>
<proteinExistence type="predicted"/>
<dbReference type="Proteomes" id="UP000317484">
    <property type="component" value="Unassembled WGS sequence"/>
</dbReference>
<accession>A0A521E5P6</accession>
<evidence type="ECO:0000313" key="2">
    <source>
        <dbReference type="Proteomes" id="UP000317484"/>
    </source>
</evidence>
<sequence length="213" mass="22972">MSRSIRDDIPATPVPDEMPVLARGRHRTPAQGACFMEYTALLAGERFTDAPRCVDEELAAVLRGANDRLSDADRPLLVPLLGRAIGLGIGRPPPGPRGLGRAAARYRREVAAPYQRAAARLCRDVTHRFVASLGGPPPRAPRAWSGRRGELAQVFWDSMGEPAAPATSREFVLRLLERLSVLHECYERAVDDLRATRTEAAGPVPAAGGGHGT</sequence>
<reference evidence="1 2" key="1">
    <citation type="submission" date="2017-05" db="EMBL/GenBank/DDBJ databases">
        <authorList>
            <person name="Varghese N."/>
            <person name="Submissions S."/>
        </authorList>
    </citation>
    <scope>NUCLEOTIDE SEQUENCE [LARGE SCALE GENOMIC DNA]</scope>
    <source>
        <strain evidence="1 2">DSM 46834</strain>
    </source>
</reference>
<protein>
    <submittedName>
        <fullName evidence="1">Uncharacterized protein</fullName>
    </submittedName>
</protein>
<name>A0A521E5P6_9ACTN</name>
<evidence type="ECO:0000313" key="1">
    <source>
        <dbReference type="EMBL" id="SMO79276.1"/>
    </source>
</evidence>
<keyword evidence="2" id="KW-1185">Reference proteome</keyword>